<keyword evidence="8 9" id="KW-0472">Membrane</keyword>
<feature type="transmembrane region" description="Helical" evidence="9">
    <location>
        <begin position="107"/>
        <end position="127"/>
    </location>
</feature>
<dbReference type="InterPro" id="IPR000515">
    <property type="entry name" value="MetI-like"/>
</dbReference>
<feature type="transmembrane region" description="Helical" evidence="9">
    <location>
        <begin position="242"/>
        <end position="266"/>
    </location>
</feature>
<evidence type="ECO:0000313" key="13">
    <source>
        <dbReference type="Proteomes" id="UP000830542"/>
    </source>
</evidence>
<evidence type="ECO:0000256" key="4">
    <source>
        <dbReference type="ARBA" id="ARBA00022692"/>
    </source>
</evidence>
<keyword evidence="5" id="KW-0571">Peptide transport</keyword>
<dbReference type="KEGG" id="hdo:MUK72_04540"/>
<dbReference type="PANTHER" id="PTHR43386:SF24">
    <property type="entry name" value="OLIGOPEPTIDE TRANSPORT SYSTEM PERMEASE PROTEIN AMID"/>
    <property type="match status" value="1"/>
</dbReference>
<evidence type="ECO:0000313" key="14">
    <source>
        <dbReference type="Proteomes" id="UP001500962"/>
    </source>
</evidence>
<dbReference type="GO" id="GO:0015031">
    <property type="term" value="P:protein transport"/>
    <property type="evidence" value="ECO:0007669"/>
    <property type="project" value="UniProtKB-KW"/>
</dbReference>
<dbReference type="PANTHER" id="PTHR43386">
    <property type="entry name" value="OLIGOPEPTIDE TRANSPORT SYSTEM PERMEASE PROTEIN APPC"/>
    <property type="match status" value="1"/>
</dbReference>
<evidence type="ECO:0000256" key="2">
    <source>
        <dbReference type="ARBA" id="ARBA00022448"/>
    </source>
</evidence>
<keyword evidence="6" id="KW-0653">Protein transport</keyword>
<evidence type="ECO:0000256" key="1">
    <source>
        <dbReference type="ARBA" id="ARBA00004651"/>
    </source>
</evidence>
<evidence type="ECO:0000256" key="3">
    <source>
        <dbReference type="ARBA" id="ARBA00022475"/>
    </source>
</evidence>
<feature type="transmembrane region" description="Helical" evidence="9">
    <location>
        <begin position="206"/>
        <end position="222"/>
    </location>
</feature>
<dbReference type="AlphaFoldDB" id="A0AAV3SK90"/>
<accession>A0AAV3SK90</accession>
<dbReference type="Proteomes" id="UP000830542">
    <property type="component" value="Chromosome"/>
</dbReference>
<protein>
    <submittedName>
        <fullName evidence="11">ABC transporter permease</fullName>
    </submittedName>
</protein>
<organism evidence="11 14">
    <name type="scientific">Halococcus dombrowskii</name>
    <dbReference type="NCBI Taxonomy" id="179637"/>
    <lineage>
        <taxon>Archaea</taxon>
        <taxon>Methanobacteriati</taxon>
        <taxon>Methanobacteriota</taxon>
        <taxon>Stenosarchaea group</taxon>
        <taxon>Halobacteria</taxon>
        <taxon>Halobacteriales</taxon>
        <taxon>Halococcaceae</taxon>
        <taxon>Halococcus</taxon>
    </lineage>
</organism>
<evidence type="ECO:0000259" key="10">
    <source>
        <dbReference type="PROSITE" id="PS50928"/>
    </source>
</evidence>
<keyword evidence="13" id="KW-1185">Reference proteome</keyword>
<dbReference type="GO" id="GO:0005886">
    <property type="term" value="C:plasma membrane"/>
    <property type="evidence" value="ECO:0007669"/>
    <property type="project" value="UniProtKB-SubCell"/>
</dbReference>
<feature type="domain" description="ABC transmembrane type-1" evidence="10">
    <location>
        <begin position="193"/>
        <end position="379"/>
    </location>
</feature>
<reference evidence="11" key="1">
    <citation type="journal article" date="2014" name="Int. J. Syst. Evol. Microbiol.">
        <title>Complete genome sequence of Corynebacterium casei LMG S-19264T (=DSM 44701T), isolated from a smear-ripened cheese.</title>
        <authorList>
            <consortium name="US DOE Joint Genome Institute (JGI-PGF)"/>
            <person name="Walter F."/>
            <person name="Albersmeier A."/>
            <person name="Kalinowski J."/>
            <person name="Ruckert C."/>
        </authorList>
    </citation>
    <scope>NUCLEOTIDE SEQUENCE</scope>
    <source>
        <strain evidence="11">JCM 12289</strain>
    </source>
</reference>
<evidence type="ECO:0000256" key="8">
    <source>
        <dbReference type="ARBA" id="ARBA00023136"/>
    </source>
</evidence>
<dbReference type="EMBL" id="BAAADN010000046">
    <property type="protein sequence ID" value="GAA0469921.1"/>
    <property type="molecule type" value="Genomic_DNA"/>
</dbReference>
<dbReference type="GeneID" id="71761090"/>
<dbReference type="EMBL" id="CP095005">
    <property type="protein sequence ID" value="UOO95978.1"/>
    <property type="molecule type" value="Genomic_DNA"/>
</dbReference>
<dbReference type="GO" id="GO:0015833">
    <property type="term" value="P:peptide transport"/>
    <property type="evidence" value="ECO:0007669"/>
    <property type="project" value="UniProtKB-KW"/>
</dbReference>
<dbReference type="GO" id="GO:0055085">
    <property type="term" value="P:transmembrane transport"/>
    <property type="evidence" value="ECO:0007669"/>
    <property type="project" value="InterPro"/>
</dbReference>
<gene>
    <name evidence="11" type="ORF">GCM10008985_28620</name>
    <name evidence="12" type="ORF">MUK72_04540</name>
</gene>
<dbReference type="Proteomes" id="UP001500962">
    <property type="component" value="Unassembled WGS sequence"/>
</dbReference>
<dbReference type="CDD" id="cd06261">
    <property type="entry name" value="TM_PBP2"/>
    <property type="match status" value="1"/>
</dbReference>
<dbReference type="PROSITE" id="PS50928">
    <property type="entry name" value="ABC_TM1"/>
    <property type="match status" value="1"/>
</dbReference>
<feature type="transmembrane region" description="Helical" evidence="9">
    <location>
        <begin position="32"/>
        <end position="49"/>
    </location>
</feature>
<dbReference type="Gene3D" id="1.10.3720.10">
    <property type="entry name" value="MetI-like"/>
    <property type="match status" value="1"/>
</dbReference>
<evidence type="ECO:0000313" key="12">
    <source>
        <dbReference type="EMBL" id="UOO95978.1"/>
    </source>
</evidence>
<feature type="transmembrane region" description="Helical" evidence="9">
    <location>
        <begin position="359"/>
        <end position="382"/>
    </location>
</feature>
<evidence type="ECO:0000313" key="11">
    <source>
        <dbReference type="EMBL" id="GAA0469921.1"/>
    </source>
</evidence>
<dbReference type="SUPFAM" id="SSF161098">
    <property type="entry name" value="MetI-like"/>
    <property type="match status" value="1"/>
</dbReference>
<sequence length="392" mass="42962">MAVDSDASIDAQFDAIDWEELGEERPVVGRRTGGFLVALGLLTLLFLYDRFTGYDLSIGAWYAPSRLDWLFVLSLVVFAFAIVVPAVRNRDRTMQYWRRFRRNRLAVACVAYLAVFFVLGTASLLVLDRPTTNIQYAKQPALFATVEAGTVAINCAGDVTGPAVQQYCHGSLQFPFGTNSVGQSVLELVVAGMGVSLLVALVTSMLMVPIATAVGTVAGYFGGWADDVLMRYVDIQQTVPAFLVYIVLGFVFGQSLFLIILVFGLLSWGGVARLVRSEVTQRRGELYVTAAESAGASRLQIVRRHILPNVSSTVLTATTRQIPLLILTEAAISFIVVLGDENVPSWGQMLTELNMELWWVWAFPLAFLVITVFSFSVVGDALRDTLDPRGKP</sequence>
<name>A0AAV3SK90_HALDO</name>
<evidence type="ECO:0000256" key="9">
    <source>
        <dbReference type="RuleBase" id="RU363032"/>
    </source>
</evidence>
<evidence type="ECO:0000256" key="7">
    <source>
        <dbReference type="ARBA" id="ARBA00022989"/>
    </source>
</evidence>
<dbReference type="Pfam" id="PF00528">
    <property type="entry name" value="BPD_transp_1"/>
    <property type="match status" value="1"/>
</dbReference>
<keyword evidence="4 9" id="KW-0812">Transmembrane</keyword>
<reference evidence="12" key="2">
    <citation type="submission" date="2022-04" db="EMBL/GenBank/DDBJ databases">
        <title>Sequencing and genomic assembly of Halococcus dombrowskii.</title>
        <authorList>
            <person name="Lim S.W."/>
            <person name="MacLea K.S."/>
        </authorList>
    </citation>
    <scope>NUCLEOTIDE SEQUENCE</scope>
    <source>
        <strain evidence="12">H4</strain>
    </source>
</reference>
<reference evidence="11" key="3">
    <citation type="submission" date="2023-12" db="EMBL/GenBank/DDBJ databases">
        <authorList>
            <person name="Sun Q."/>
            <person name="Inoue M."/>
        </authorList>
    </citation>
    <scope>NUCLEOTIDE SEQUENCE</scope>
    <source>
        <strain evidence="11">JCM 12289</strain>
    </source>
</reference>
<comment type="similarity">
    <text evidence="9">Belongs to the binding-protein-dependent transport system permease family.</text>
</comment>
<dbReference type="RefSeq" id="WP_244704333.1">
    <property type="nucleotide sequence ID" value="NZ_BAAADN010000046.1"/>
</dbReference>
<dbReference type="InterPro" id="IPR050366">
    <property type="entry name" value="BP-dependent_transpt_permease"/>
</dbReference>
<evidence type="ECO:0000256" key="6">
    <source>
        <dbReference type="ARBA" id="ARBA00022927"/>
    </source>
</evidence>
<proteinExistence type="inferred from homology"/>
<keyword evidence="2 9" id="KW-0813">Transport</keyword>
<keyword evidence="3" id="KW-1003">Cell membrane</keyword>
<keyword evidence="7 9" id="KW-1133">Transmembrane helix</keyword>
<dbReference type="InterPro" id="IPR035906">
    <property type="entry name" value="MetI-like_sf"/>
</dbReference>
<feature type="transmembrane region" description="Helical" evidence="9">
    <location>
        <begin position="69"/>
        <end position="87"/>
    </location>
</feature>
<evidence type="ECO:0000256" key="5">
    <source>
        <dbReference type="ARBA" id="ARBA00022856"/>
    </source>
</evidence>
<comment type="subcellular location">
    <subcellularLocation>
        <location evidence="1 9">Cell membrane</location>
        <topology evidence="1 9">Multi-pass membrane protein</topology>
    </subcellularLocation>
</comment>